<keyword evidence="3" id="KW-1185">Reference proteome</keyword>
<dbReference type="AlphaFoldDB" id="A0A5B7D0J6"/>
<feature type="compositionally biased region" description="Polar residues" evidence="1">
    <location>
        <begin position="90"/>
        <end position="104"/>
    </location>
</feature>
<organism evidence="2 3">
    <name type="scientific">Portunus trituberculatus</name>
    <name type="common">Swimming crab</name>
    <name type="synonym">Neptunus trituberculatus</name>
    <dbReference type="NCBI Taxonomy" id="210409"/>
    <lineage>
        <taxon>Eukaryota</taxon>
        <taxon>Metazoa</taxon>
        <taxon>Ecdysozoa</taxon>
        <taxon>Arthropoda</taxon>
        <taxon>Crustacea</taxon>
        <taxon>Multicrustacea</taxon>
        <taxon>Malacostraca</taxon>
        <taxon>Eumalacostraca</taxon>
        <taxon>Eucarida</taxon>
        <taxon>Decapoda</taxon>
        <taxon>Pleocyemata</taxon>
        <taxon>Brachyura</taxon>
        <taxon>Eubrachyura</taxon>
        <taxon>Portunoidea</taxon>
        <taxon>Portunidae</taxon>
        <taxon>Portuninae</taxon>
        <taxon>Portunus</taxon>
    </lineage>
</organism>
<evidence type="ECO:0000313" key="3">
    <source>
        <dbReference type="Proteomes" id="UP000324222"/>
    </source>
</evidence>
<gene>
    <name evidence="2" type="ORF">E2C01_007602</name>
</gene>
<protein>
    <submittedName>
        <fullName evidence="2">Uncharacterized protein</fullName>
    </submittedName>
</protein>
<evidence type="ECO:0000313" key="2">
    <source>
        <dbReference type="EMBL" id="MPC14825.1"/>
    </source>
</evidence>
<proteinExistence type="predicted"/>
<dbReference type="EMBL" id="VSRR010000381">
    <property type="protein sequence ID" value="MPC14825.1"/>
    <property type="molecule type" value="Genomic_DNA"/>
</dbReference>
<reference evidence="2 3" key="1">
    <citation type="submission" date="2019-05" db="EMBL/GenBank/DDBJ databases">
        <title>Another draft genome of Portunus trituberculatus and its Hox gene families provides insights of decapod evolution.</title>
        <authorList>
            <person name="Jeong J.-H."/>
            <person name="Song I."/>
            <person name="Kim S."/>
            <person name="Choi T."/>
            <person name="Kim D."/>
            <person name="Ryu S."/>
            <person name="Kim W."/>
        </authorList>
    </citation>
    <scope>NUCLEOTIDE SEQUENCE [LARGE SCALE GENOMIC DNA]</scope>
    <source>
        <tissue evidence="2">Muscle</tissue>
    </source>
</reference>
<dbReference type="Proteomes" id="UP000324222">
    <property type="component" value="Unassembled WGS sequence"/>
</dbReference>
<evidence type="ECO:0000256" key="1">
    <source>
        <dbReference type="SAM" id="MobiDB-lite"/>
    </source>
</evidence>
<name>A0A5B7D0J6_PORTR</name>
<sequence length="121" mass="12964">MEDKQYARPCLLKAPSPLTHESRPQHSHPCTCSACTGKSPACLPHLLDLTTSSSILGDDQPGQCGSWEAGLKMGCGYLFPSPIHPPGSSHRGNTHQQGTGRQNLGSISLPAKYCLHFNITI</sequence>
<comment type="caution">
    <text evidence="2">The sequence shown here is derived from an EMBL/GenBank/DDBJ whole genome shotgun (WGS) entry which is preliminary data.</text>
</comment>
<feature type="region of interest" description="Disordered" evidence="1">
    <location>
        <begin position="82"/>
        <end position="104"/>
    </location>
</feature>
<accession>A0A5B7D0J6</accession>